<dbReference type="RefSeq" id="XP_031404090.1">
    <property type="nucleotide sequence ID" value="XM_031548230.1"/>
</dbReference>
<keyword evidence="2 8" id="KW-0812">Transmembrane</keyword>
<evidence type="ECO:0000313" key="12">
    <source>
        <dbReference type="Proteomes" id="UP000515151"/>
    </source>
</evidence>
<dbReference type="InterPro" id="IPR036770">
    <property type="entry name" value="Ankyrin_rpt-contain_sf"/>
</dbReference>
<evidence type="ECO:0000256" key="7">
    <source>
        <dbReference type="PROSITE-ProRule" id="PRU00023"/>
    </source>
</evidence>
<evidence type="ECO:0000259" key="9">
    <source>
        <dbReference type="Pfam" id="PF13962"/>
    </source>
</evidence>
<evidence type="ECO:0000256" key="3">
    <source>
        <dbReference type="ARBA" id="ARBA00022737"/>
    </source>
</evidence>
<dbReference type="InterPro" id="IPR026961">
    <property type="entry name" value="PGG_dom"/>
</dbReference>
<evidence type="ECO:0000256" key="8">
    <source>
        <dbReference type="SAM" id="Phobius"/>
    </source>
</evidence>
<dbReference type="PROSITE" id="PS50088">
    <property type="entry name" value="ANK_REPEAT"/>
    <property type="match status" value="2"/>
</dbReference>
<evidence type="ECO:0000256" key="2">
    <source>
        <dbReference type="ARBA" id="ARBA00022692"/>
    </source>
</evidence>
<name>A0A218VYS0_PUNGR</name>
<feature type="repeat" description="ANK" evidence="7">
    <location>
        <begin position="123"/>
        <end position="144"/>
    </location>
</feature>
<evidence type="ECO:0000256" key="4">
    <source>
        <dbReference type="ARBA" id="ARBA00022989"/>
    </source>
</evidence>
<evidence type="ECO:0000313" key="11">
    <source>
        <dbReference type="Proteomes" id="UP000197138"/>
    </source>
</evidence>
<dbReference type="Proteomes" id="UP000197138">
    <property type="component" value="Unassembled WGS sequence"/>
</dbReference>
<evidence type="ECO:0000256" key="5">
    <source>
        <dbReference type="ARBA" id="ARBA00023043"/>
    </source>
</evidence>
<keyword evidence="6 8" id="KW-0472">Membrane</keyword>
<feature type="domain" description="PGG" evidence="9">
    <location>
        <begin position="277"/>
        <end position="402"/>
    </location>
</feature>
<evidence type="ECO:0000313" key="13">
    <source>
        <dbReference type="RefSeq" id="XP_031404090.1"/>
    </source>
</evidence>
<reference evidence="12" key="3">
    <citation type="journal article" date="2020" name="Plant Biotechnol. J.">
        <title>The pomegranate (Punica granatum L.) draft genome dissects genetic divergence between soft- and hard-seeded cultivars.</title>
        <authorList>
            <person name="Luo X."/>
            <person name="Li H."/>
            <person name="Wu Z."/>
            <person name="Yao W."/>
            <person name="Zhao P."/>
            <person name="Cao D."/>
            <person name="Yu H."/>
            <person name="Li K."/>
            <person name="Poudel K."/>
            <person name="Zhao D."/>
            <person name="Zhang F."/>
            <person name="Xia X."/>
            <person name="Chen L."/>
            <person name="Wang Q."/>
            <person name="Jing D."/>
            <person name="Cao S."/>
        </authorList>
    </citation>
    <scope>NUCLEOTIDE SEQUENCE [LARGE SCALE GENOMIC DNA]</scope>
</reference>
<dbReference type="OrthoDB" id="1585477at2759"/>
<dbReference type="Pfam" id="PF12796">
    <property type="entry name" value="Ank_2"/>
    <property type="match status" value="2"/>
</dbReference>
<proteinExistence type="predicted"/>
<accession>A0A218VYS0</accession>
<reference evidence="10" key="2">
    <citation type="submission" date="2017-06" db="EMBL/GenBank/DDBJ databases">
        <title>The pomegranate genome and the genomics of punicalagin biosynthesis.</title>
        <authorList>
            <person name="Xu C."/>
        </authorList>
    </citation>
    <scope>NUCLEOTIDE SEQUENCE [LARGE SCALE GENOMIC DNA]</scope>
    <source>
        <tissue evidence="10">Fresh leaf</tissue>
    </source>
</reference>
<dbReference type="EMBL" id="MTKT01005615">
    <property type="protein sequence ID" value="OWM65419.1"/>
    <property type="molecule type" value="Genomic_DNA"/>
</dbReference>
<dbReference type="GeneID" id="116213342"/>
<gene>
    <name evidence="13" type="primary">LOC116213342</name>
    <name evidence="10" type="ORF">CDL15_Pgr009009</name>
</gene>
<feature type="transmembrane region" description="Helical" evidence="8">
    <location>
        <begin position="423"/>
        <end position="443"/>
    </location>
</feature>
<dbReference type="AlphaFoldDB" id="A0A218VYS0"/>
<reference evidence="11" key="1">
    <citation type="journal article" date="2017" name="Plant J.">
        <title>The pomegranate (Punica granatum L.) genome and the genomics of punicalagin biosynthesis.</title>
        <authorList>
            <person name="Qin G."/>
            <person name="Xu C."/>
            <person name="Ming R."/>
            <person name="Tang H."/>
            <person name="Guyot R."/>
            <person name="Kramer E.M."/>
            <person name="Hu Y."/>
            <person name="Yi X."/>
            <person name="Qi Y."/>
            <person name="Xu X."/>
            <person name="Gao Z."/>
            <person name="Pan H."/>
            <person name="Jian J."/>
            <person name="Tian Y."/>
            <person name="Yue Z."/>
            <person name="Xu Y."/>
        </authorList>
    </citation>
    <scope>NUCLEOTIDE SEQUENCE [LARGE SCALE GENOMIC DNA]</scope>
    <source>
        <strain evidence="11">cv. Dabenzi</strain>
    </source>
</reference>
<organism evidence="10 11">
    <name type="scientific">Punica granatum</name>
    <name type="common">Pomegranate</name>
    <dbReference type="NCBI Taxonomy" id="22663"/>
    <lineage>
        <taxon>Eukaryota</taxon>
        <taxon>Viridiplantae</taxon>
        <taxon>Streptophyta</taxon>
        <taxon>Embryophyta</taxon>
        <taxon>Tracheophyta</taxon>
        <taxon>Spermatophyta</taxon>
        <taxon>Magnoliopsida</taxon>
        <taxon>eudicotyledons</taxon>
        <taxon>Gunneridae</taxon>
        <taxon>Pentapetalae</taxon>
        <taxon>rosids</taxon>
        <taxon>malvids</taxon>
        <taxon>Myrtales</taxon>
        <taxon>Lythraceae</taxon>
        <taxon>Punica</taxon>
    </lineage>
</organism>
<dbReference type="GO" id="GO:0005886">
    <property type="term" value="C:plasma membrane"/>
    <property type="evidence" value="ECO:0007669"/>
    <property type="project" value="TreeGrafter"/>
</dbReference>
<keyword evidence="4 8" id="KW-1133">Transmembrane helix</keyword>
<keyword evidence="5 7" id="KW-0040">ANK repeat</keyword>
<dbReference type="InterPro" id="IPR002110">
    <property type="entry name" value="Ankyrin_rpt"/>
</dbReference>
<dbReference type="Gene3D" id="1.25.40.20">
    <property type="entry name" value="Ankyrin repeat-containing domain"/>
    <property type="match status" value="2"/>
</dbReference>
<evidence type="ECO:0000256" key="6">
    <source>
        <dbReference type="ARBA" id="ARBA00023136"/>
    </source>
</evidence>
<feature type="transmembrane region" description="Helical" evidence="8">
    <location>
        <begin position="379"/>
        <end position="403"/>
    </location>
</feature>
<sequence>MDIEMGDAIISRKRDCEDDNRKSLYEAAMLGSVDTFDALLKADPLILDRLSLTSSPETPLHVAALLGHLDFTKAVLNHRPQLAAELDAQRCSPLHLAAANGHAEVVKVLLDAYPDARSVCDREGRTPLHLAAMRGRVEVVKELIISSPDPTRGSLQQTLEGDSVLHLCVKYNQLDALKVLVNSLAEDNEDLLLNSRDAEGNTMFHLAVLLKQEETVRFLLSVPTVREGSASALPEDNSIALNVMHQSPGNFKSVGKREQMSRCWDKLVVPLVNYPTNWIEDTRGSLMTVATLIAGITFDSVLSPPGGVWQEDTTTGFTCSRLKRDDNITCLAGNAVAAYYDEPKYRYFMVCNTMAFMGSLSVLFLLISGFPPKNKFWMWVLTMIVCITVSFLGFTFIIAMILVSPDQALSKLRVVIRGSLSSWSTLVGILVIFNAVILAYLILKWTKSRRSAARTSRKAWAH</sequence>
<dbReference type="Pfam" id="PF13962">
    <property type="entry name" value="PGG"/>
    <property type="match status" value="1"/>
</dbReference>
<feature type="transmembrane region" description="Helical" evidence="8">
    <location>
        <begin position="347"/>
        <end position="367"/>
    </location>
</feature>
<dbReference type="SMART" id="SM00248">
    <property type="entry name" value="ANK"/>
    <property type="match status" value="6"/>
</dbReference>
<dbReference type="PANTHER" id="PTHR24186">
    <property type="entry name" value="PROTEIN PHOSPHATASE 1 REGULATORY SUBUNIT"/>
    <property type="match status" value="1"/>
</dbReference>
<keyword evidence="12" id="KW-1185">Reference proteome</keyword>
<protein>
    <submittedName>
        <fullName evidence="13">Ankyrin repeat-containing protein ITN1-like</fullName>
    </submittedName>
</protein>
<dbReference type="Proteomes" id="UP000515151">
    <property type="component" value="Chromosome 7"/>
</dbReference>
<dbReference type="PROSITE" id="PS50297">
    <property type="entry name" value="ANK_REP_REGION"/>
    <property type="match status" value="2"/>
</dbReference>
<keyword evidence="3" id="KW-0677">Repeat</keyword>
<comment type="subcellular location">
    <subcellularLocation>
        <location evidence="1">Membrane</location>
        <topology evidence="1">Multi-pass membrane protein</topology>
    </subcellularLocation>
</comment>
<evidence type="ECO:0000313" key="10">
    <source>
        <dbReference type="EMBL" id="OWM65419.1"/>
    </source>
</evidence>
<dbReference type="SUPFAM" id="SSF48403">
    <property type="entry name" value="Ankyrin repeat"/>
    <property type="match status" value="1"/>
</dbReference>
<feature type="repeat" description="ANK" evidence="7">
    <location>
        <begin position="89"/>
        <end position="121"/>
    </location>
</feature>
<dbReference type="PANTHER" id="PTHR24186:SF37">
    <property type="entry name" value="PGG DOMAIN-CONTAINING PROTEIN"/>
    <property type="match status" value="1"/>
</dbReference>
<evidence type="ECO:0000256" key="1">
    <source>
        <dbReference type="ARBA" id="ARBA00004141"/>
    </source>
</evidence>
<reference evidence="13" key="4">
    <citation type="submission" date="2025-04" db="UniProtKB">
        <authorList>
            <consortium name="RefSeq"/>
        </authorList>
    </citation>
    <scope>IDENTIFICATION</scope>
    <source>
        <tissue evidence="13">Leaf</tissue>
    </source>
</reference>